<accession>A0A930BAT9</accession>
<evidence type="ECO:0000313" key="3">
    <source>
        <dbReference type="Proteomes" id="UP000757890"/>
    </source>
</evidence>
<dbReference type="RefSeq" id="WP_007070148.1">
    <property type="nucleotide sequence ID" value="NZ_CAJPSS010000015.1"/>
</dbReference>
<feature type="transmembrane region" description="Helical" evidence="1">
    <location>
        <begin position="48"/>
        <end position="68"/>
    </location>
</feature>
<proteinExistence type="predicted"/>
<evidence type="ECO:0000313" key="2">
    <source>
        <dbReference type="EMBL" id="MBF1129535.1"/>
    </source>
</evidence>
<feature type="transmembrane region" description="Helical" evidence="1">
    <location>
        <begin position="121"/>
        <end position="148"/>
    </location>
</feature>
<feature type="transmembrane region" description="Helical" evidence="1">
    <location>
        <begin position="74"/>
        <end position="100"/>
    </location>
</feature>
<dbReference type="EMBL" id="JABZMK010000031">
    <property type="protein sequence ID" value="MBF1129535.1"/>
    <property type="molecule type" value="Genomic_DNA"/>
</dbReference>
<name>A0A930BAT9_9FIRM</name>
<keyword evidence="1" id="KW-0472">Membrane</keyword>
<comment type="caution">
    <text evidence="2">The sequence shown here is derived from an EMBL/GenBank/DDBJ whole genome shotgun (WGS) entry which is preliminary data.</text>
</comment>
<dbReference type="AlphaFoldDB" id="A0A930BAT9"/>
<organism evidence="2 3">
    <name type="scientific">Dialister invisus</name>
    <dbReference type="NCBI Taxonomy" id="218538"/>
    <lineage>
        <taxon>Bacteria</taxon>
        <taxon>Bacillati</taxon>
        <taxon>Bacillota</taxon>
        <taxon>Negativicutes</taxon>
        <taxon>Veillonellales</taxon>
        <taxon>Veillonellaceae</taxon>
        <taxon>Dialister</taxon>
    </lineage>
</organism>
<keyword evidence="1" id="KW-0812">Transmembrane</keyword>
<dbReference type="Proteomes" id="UP000757890">
    <property type="component" value="Unassembled WGS sequence"/>
</dbReference>
<sequence length="154" mass="17263">MDSMEWFLGSVAVLTAVLLVGLDTVRSLQRYRVRLGRLLKNLTLTERIEIDLGAWLAVTVILGMNTWYFNESDVGMMAALLLAYIVCGVINGVPLGWWILWKARQSERLDSGIVPELRRDFYYFSIILSMGATIAVATGMAAASLIFVRWMAGR</sequence>
<feature type="transmembrane region" description="Helical" evidence="1">
    <location>
        <begin position="6"/>
        <end position="28"/>
    </location>
</feature>
<keyword evidence="1" id="KW-1133">Transmembrane helix</keyword>
<evidence type="ECO:0000256" key="1">
    <source>
        <dbReference type="SAM" id="Phobius"/>
    </source>
</evidence>
<reference evidence="2" key="1">
    <citation type="submission" date="2020-04" db="EMBL/GenBank/DDBJ databases">
        <title>Deep metagenomics examines the oral microbiome during advanced dental caries in children, revealing novel taxa and co-occurrences with host molecules.</title>
        <authorList>
            <person name="Baker J.L."/>
            <person name="Morton J.T."/>
            <person name="Dinis M."/>
            <person name="Alvarez R."/>
            <person name="Tran N.C."/>
            <person name="Knight R."/>
            <person name="Edlund A."/>
        </authorList>
    </citation>
    <scope>NUCLEOTIDE SEQUENCE</scope>
    <source>
        <strain evidence="2">JCVI_32_bin.14</strain>
    </source>
</reference>
<dbReference type="GeneID" id="78277842"/>
<protein>
    <submittedName>
        <fullName evidence="2">Uncharacterized protein</fullName>
    </submittedName>
</protein>
<gene>
    <name evidence="2" type="ORF">HXL70_05755</name>
</gene>